<gene>
    <name evidence="4" type="ORF">BC938DRAFT_482914</name>
</gene>
<feature type="region of interest" description="Disordered" evidence="2">
    <location>
        <begin position="276"/>
        <end position="326"/>
    </location>
</feature>
<dbReference type="SUPFAM" id="SSF48403">
    <property type="entry name" value="Ankyrin repeat"/>
    <property type="match status" value="1"/>
</dbReference>
<dbReference type="SUPFAM" id="SSF55315">
    <property type="entry name" value="L30e-like"/>
    <property type="match status" value="1"/>
</dbReference>
<feature type="compositionally biased region" description="Low complexity" evidence="2">
    <location>
        <begin position="58"/>
        <end position="69"/>
    </location>
</feature>
<feature type="compositionally biased region" description="Polar residues" evidence="2">
    <location>
        <begin position="7"/>
        <end position="17"/>
    </location>
</feature>
<dbReference type="PROSITE" id="PS50088">
    <property type="entry name" value="ANK_REPEAT"/>
    <property type="match status" value="1"/>
</dbReference>
<dbReference type="GO" id="GO:1990904">
    <property type="term" value="C:ribonucleoprotein complex"/>
    <property type="evidence" value="ECO:0007669"/>
    <property type="project" value="TreeGrafter"/>
</dbReference>
<evidence type="ECO:0000313" key="5">
    <source>
        <dbReference type="Proteomes" id="UP000274822"/>
    </source>
</evidence>
<dbReference type="InterPro" id="IPR029064">
    <property type="entry name" value="Ribosomal_eL30-like_sf"/>
</dbReference>
<feature type="compositionally biased region" description="Basic and acidic residues" evidence="2">
    <location>
        <begin position="917"/>
        <end position="928"/>
    </location>
</feature>
<dbReference type="SMART" id="SM00248">
    <property type="entry name" value="ANK"/>
    <property type="match status" value="6"/>
</dbReference>
<feature type="region of interest" description="Disordered" evidence="2">
    <location>
        <begin position="49"/>
        <end position="211"/>
    </location>
</feature>
<feature type="compositionally biased region" description="Acidic residues" evidence="2">
    <location>
        <begin position="887"/>
        <end position="901"/>
    </location>
</feature>
<dbReference type="Pfam" id="PF12796">
    <property type="entry name" value="Ank_2"/>
    <property type="match status" value="1"/>
</dbReference>
<evidence type="ECO:0000256" key="2">
    <source>
        <dbReference type="SAM" id="MobiDB-lite"/>
    </source>
</evidence>
<dbReference type="GO" id="GO:0003730">
    <property type="term" value="F:mRNA 3'-UTR binding"/>
    <property type="evidence" value="ECO:0007669"/>
    <property type="project" value="TreeGrafter"/>
</dbReference>
<evidence type="ECO:0000313" key="4">
    <source>
        <dbReference type="EMBL" id="RUS35478.1"/>
    </source>
</evidence>
<feature type="compositionally biased region" description="Basic and acidic residues" evidence="2">
    <location>
        <begin position="500"/>
        <end position="518"/>
    </location>
</feature>
<feature type="region of interest" description="Disordered" evidence="2">
    <location>
        <begin position="1"/>
        <end position="28"/>
    </location>
</feature>
<dbReference type="Gene3D" id="1.25.40.20">
    <property type="entry name" value="Ankyrin repeat-containing domain"/>
    <property type="match status" value="2"/>
</dbReference>
<dbReference type="Pfam" id="PF00023">
    <property type="entry name" value="Ank"/>
    <property type="match status" value="1"/>
</dbReference>
<dbReference type="PANTHER" id="PTHR13284">
    <property type="entry name" value="GH01354P"/>
    <property type="match status" value="1"/>
</dbReference>
<dbReference type="InterPro" id="IPR040051">
    <property type="entry name" value="SECISBP2"/>
</dbReference>
<proteinExistence type="predicted"/>
<reference evidence="4 5" key="1">
    <citation type="journal article" date="2018" name="New Phytol.">
        <title>Phylogenomics of Endogonaceae and evolution of mycorrhizas within Mucoromycota.</title>
        <authorList>
            <person name="Chang Y."/>
            <person name="Desiro A."/>
            <person name="Na H."/>
            <person name="Sandor L."/>
            <person name="Lipzen A."/>
            <person name="Clum A."/>
            <person name="Barry K."/>
            <person name="Grigoriev I.V."/>
            <person name="Martin F.M."/>
            <person name="Stajich J.E."/>
            <person name="Smith M.E."/>
            <person name="Bonito G."/>
            <person name="Spatafora J.W."/>
        </authorList>
    </citation>
    <scope>NUCLEOTIDE SEQUENCE [LARGE SCALE GENOMIC DNA]</scope>
    <source>
        <strain evidence="4 5">AD002</strain>
    </source>
</reference>
<dbReference type="Pfam" id="PF01248">
    <property type="entry name" value="Ribosomal_L7Ae"/>
    <property type="match status" value="1"/>
</dbReference>
<dbReference type="InterPro" id="IPR036770">
    <property type="entry name" value="Ankyrin_rpt-contain_sf"/>
</dbReference>
<dbReference type="EMBL" id="RBNJ01000080">
    <property type="protein sequence ID" value="RUS35478.1"/>
    <property type="molecule type" value="Genomic_DNA"/>
</dbReference>
<dbReference type="GO" id="GO:0035368">
    <property type="term" value="F:selenocysteine insertion sequence binding"/>
    <property type="evidence" value="ECO:0007669"/>
    <property type="project" value="InterPro"/>
</dbReference>
<sequence>MADRRNNPSFAHQTFGTTPAFATAQPKKKWKVAPMSLADLIGDQLEKIENAATDPVQRRSSASAPASRPYQDVTRQHNPDKRPRVPRSQTNPKPDWSHGAPFVTNPDKLQLTQTNTVDGSAPSVKYRGIQRLTPKKKKTTKMKKAVFEKRKEADEAFKDERGGGKSEEVGKASMAGQEEQVVQVEELVKTEVNGEDSEDDHVEESGNGNEEMALVVTKEGSERSKITISPQITSISSPSHDLNLDSRAAPSPGLARTFASILHLSPLPSYVDPTTIVPPKHTPVQQQSVVSLSNSNNPPIAETTPQPQGRQASKKRRSKKISDPQSHAVRIALERPRFIRDRGEARCYCTQICTEELDKIVRDFLGEIMRFQKRQLNINATKAKSKRRMYMGLREVLKHVKRGRIKCVIMARNIEQTTEEGTGLDYMTLSILTACHKASTPVVFSMTRHALGAVICGTRDTSFSCIGITRVDGAEGFHRRMLDAAEQGRQEWIQQFAAKQGRESPADKASDMADDRPQRPQPMPPVLHNSRNETPLWLAAYYGYDLPGLVDRCVATGWRLDEPDGVNGMTPLLVACRYGRVEFAHHILKAYGDGRVDVTAKSFRGETCAFLAAAHGHDDVLALMLEHYREARPYSLRQLVNAPNAAGFTPLMVAARGGHLECVRTLLQYADAIDLWAREPANKSGIMEMAVVSGEVEVVRAVLVAGETRIAEVSARNEDSLGSDALPLPLWNTVNNQGETPLIVACKDPNFPSTTAADLVRALVHASIPPPPPPPKAYVRRSGKPPAVAARASKPMPPDAAYVNARDRMGHTAVWWAAWGGRREVVKILVREGKCDIGVPDLEGRVPREVVGMGMEVVGIGEAVNEEGGDVVGVKEETEAGGGGSVEETETSSDEGDENEKEDGGKDKKVLAKVKTRAIEDKIDEKKRQSGRSGKAAPISHEEIVKEIRNMLGAV</sequence>
<dbReference type="PROSITE" id="PS50297">
    <property type="entry name" value="ANK_REP_REGION"/>
    <property type="match status" value="1"/>
</dbReference>
<comment type="caution">
    <text evidence="4">The sequence shown here is derived from an EMBL/GenBank/DDBJ whole genome shotgun (WGS) entry which is preliminary data.</text>
</comment>
<dbReference type="Gene3D" id="3.30.1330.30">
    <property type="match status" value="1"/>
</dbReference>
<feature type="repeat" description="ANK" evidence="1">
    <location>
        <begin position="646"/>
        <end position="678"/>
    </location>
</feature>
<feature type="region of interest" description="Disordered" evidence="2">
    <location>
        <begin position="497"/>
        <end position="530"/>
    </location>
</feature>
<feature type="compositionally biased region" description="Basic and acidic residues" evidence="2">
    <location>
        <begin position="74"/>
        <end position="83"/>
    </location>
</feature>
<dbReference type="InterPro" id="IPR004038">
    <property type="entry name" value="Ribosomal_eL8/eL30/eS12/Gad45"/>
</dbReference>
<protein>
    <recommendedName>
        <fullName evidence="3">Ribosomal protein eL8/eL30/eS12/Gadd45 domain-containing protein</fullName>
    </recommendedName>
</protein>
<accession>A0A433R0C0</accession>
<dbReference type="Proteomes" id="UP000274822">
    <property type="component" value="Unassembled WGS sequence"/>
</dbReference>
<feature type="compositionally biased region" description="Basic and acidic residues" evidence="2">
    <location>
        <begin position="145"/>
        <end position="170"/>
    </location>
</feature>
<feature type="region of interest" description="Disordered" evidence="2">
    <location>
        <begin position="876"/>
        <end position="942"/>
    </location>
</feature>
<keyword evidence="5" id="KW-1185">Reference proteome</keyword>
<name>A0A433R0C0_9FUNG</name>
<feature type="compositionally biased region" description="Acidic residues" evidence="2">
    <location>
        <begin position="193"/>
        <end position="202"/>
    </location>
</feature>
<keyword evidence="1" id="KW-0040">ANK repeat</keyword>
<dbReference type="GO" id="GO:0043021">
    <property type="term" value="F:ribonucleoprotein complex binding"/>
    <property type="evidence" value="ECO:0007669"/>
    <property type="project" value="TreeGrafter"/>
</dbReference>
<evidence type="ECO:0000256" key="1">
    <source>
        <dbReference type="PROSITE-ProRule" id="PRU00023"/>
    </source>
</evidence>
<dbReference type="InterPro" id="IPR002110">
    <property type="entry name" value="Ankyrin_rpt"/>
</dbReference>
<organism evidence="4 5">
    <name type="scientific">Jimgerdemannia flammicorona</name>
    <dbReference type="NCBI Taxonomy" id="994334"/>
    <lineage>
        <taxon>Eukaryota</taxon>
        <taxon>Fungi</taxon>
        <taxon>Fungi incertae sedis</taxon>
        <taxon>Mucoromycota</taxon>
        <taxon>Mucoromycotina</taxon>
        <taxon>Endogonomycetes</taxon>
        <taxon>Endogonales</taxon>
        <taxon>Endogonaceae</taxon>
        <taxon>Jimgerdemannia</taxon>
    </lineage>
</organism>
<feature type="compositionally biased region" description="Low complexity" evidence="2">
    <location>
        <begin position="283"/>
        <end position="299"/>
    </location>
</feature>
<dbReference type="AlphaFoldDB" id="A0A433R0C0"/>
<dbReference type="PANTHER" id="PTHR13284:SF4">
    <property type="entry name" value="C2H2-TYPE DOMAIN-CONTAINING PROTEIN"/>
    <property type="match status" value="1"/>
</dbReference>
<feature type="domain" description="Ribosomal protein eL8/eL30/eS12/Gadd45" evidence="3">
    <location>
        <begin position="379"/>
        <end position="459"/>
    </location>
</feature>
<dbReference type="GO" id="GO:0005739">
    <property type="term" value="C:mitochondrion"/>
    <property type="evidence" value="ECO:0007669"/>
    <property type="project" value="TreeGrafter"/>
</dbReference>
<evidence type="ECO:0000259" key="3">
    <source>
        <dbReference type="Pfam" id="PF01248"/>
    </source>
</evidence>
<feature type="compositionally biased region" description="Basic residues" evidence="2">
    <location>
        <begin position="133"/>
        <end position="144"/>
    </location>
</feature>